<organism evidence="1 2">
    <name type="scientific">Bosea lathyri</name>
    <dbReference type="NCBI Taxonomy" id="1036778"/>
    <lineage>
        <taxon>Bacteria</taxon>
        <taxon>Pseudomonadati</taxon>
        <taxon>Pseudomonadota</taxon>
        <taxon>Alphaproteobacteria</taxon>
        <taxon>Hyphomicrobiales</taxon>
        <taxon>Boseaceae</taxon>
        <taxon>Bosea</taxon>
    </lineage>
</organism>
<dbReference type="EMBL" id="FNUY01000009">
    <property type="protein sequence ID" value="SEG69289.1"/>
    <property type="molecule type" value="Genomic_DNA"/>
</dbReference>
<proteinExistence type="predicted"/>
<evidence type="ECO:0000313" key="1">
    <source>
        <dbReference type="EMBL" id="SEG69289.1"/>
    </source>
</evidence>
<protein>
    <submittedName>
        <fullName evidence="1">Uncharacterized protein</fullName>
    </submittedName>
</protein>
<dbReference type="AlphaFoldDB" id="A0A1H6C8I4"/>
<dbReference type="Proteomes" id="UP000236743">
    <property type="component" value="Unassembled WGS sequence"/>
</dbReference>
<sequence>MPIELADGVLLMTEKDVPKDLVANATFLHHAKRESNPEHDEIVRAIVSEGTVMTIGSVVARSGLEGAAFRTIGRLIGRQEIDVLDDGIYDYPTRIQSAAARTEVLAA</sequence>
<evidence type="ECO:0000313" key="2">
    <source>
        <dbReference type="Proteomes" id="UP000236743"/>
    </source>
</evidence>
<keyword evidence="2" id="KW-1185">Reference proteome</keyword>
<name>A0A1H6C8I4_9HYPH</name>
<reference evidence="1 2" key="1">
    <citation type="submission" date="2016-10" db="EMBL/GenBank/DDBJ databases">
        <authorList>
            <person name="de Groot N.N."/>
        </authorList>
    </citation>
    <scope>NUCLEOTIDE SEQUENCE [LARGE SCALE GENOMIC DNA]</scope>
    <source>
        <strain evidence="1 2">DSM 26656</strain>
    </source>
</reference>
<accession>A0A1H6C8I4</accession>
<gene>
    <name evidence="1" type="ORF">SAMN04488115_109135</name>
</gene>